<feature type="region of interest" description="Disordered" evidence="1">
    <location>
        <begin position="35"/>
        <end position="84"/>
    </location>
</feature>
<feature type="compositionally biased region" description="Low complexity" evidence="1">
    <location>
        <begin position="57"/>
        <end position="69"/>
    </location>
</feature>
<name>A0AAV7V9K3_PLEWA</name>
<organism evidence="2 3">
    <name type="scientific">Pleurodeles waltl</name>
    <name type="common">Iberian ribbed newt</name>
    <dbReference type="NCBI Taxonomy" id="8319"/>
    <lineage>
        <taxon>Eukaryota</taxon>
        <taxon>Metazoa</taxon>
        <taxon>Chordata</taxon>
        <taxon>Craniata</taxon>
        <taxon>Vertebrata</taxon>
        <taxon>Euteleostomi</taxon>
        <taxon>Amphibia</taxon>
        <taxon>Batrachia</taxon>
        <taxon>Caudata</taxon>
        <taxon>Salamandroidea</taxon>
        <taxon>Salamandridae</taxon>
        <taxon>Pleurodelinae</taxon>
        <taxon>Pleurodeles</taxon>
    </lineage>
</organism>
<evidence type="ECO:0000313" key="3">
    <source>
        <dbReference type="Proteomes" id="UP001066276"/>
    </source>
</evidence>
<dbReference type="AlphaFoldDB" id="A0AAV7V9K3"/>
<gene>
    <name evidence="2" type="ORF">NDU88_001428</name>
</gene>
<protein>
    <submittedName>
        <fullName evidence="2">Uncharacterized protein</fullName>
    </submittedName>
</protein>
<evidence type="ECO:0000313" key="2">
    <source>
        <dbReference type="EMBL" id="KAJ1197571.1"/>
    </source>
</evidence>
<accession>A0AAV7V9K3</accession>
<proteinExistence type="predicted"/>
<comment type="caution">
    <text evidence="2">The sequence shown here is derived from an EMBL/GenBank/DDBJ whole genome shotgun (WGS) entry which is preliminary data.</text>
</comment>
<dbReference type="EMBL" id="JANPWB010000003">
    <property type="protein sequence ID" value="KAJ1197571.1"/>
    <property type="molecule type" value="Genomic_DNA"/>
</dbReference>
<keyword evidence="3" id="KW-1185">Reference proteome</keyword>
<sequence length="84" mass="8854">MRFASTLGFARYCDRRAYDWTGELGFRRLAIGLGGSSSKETIGGERSVAGARGSEWSAASASGTGQSARSPRRAHGGLRGSQRS</sequence>
<dbReference type="Proteomes" id="UP001066276">
    <property type="component" value="Chromosome 2_1"/>
</dbReference>
<reference evidence="2" key="1">
    <citation type="journal article" date="2022" name="bioRxiv">
        <title>Sequencing and chromosome-scale assembly of the giantPleurodeles waltlgenome.</title>
        <authorList>
            <person name="Brown T."/>
            <person name="Elewa A."/>
            <person name="Iarovenko S."/>
            <person name="Subramanian E."/>
            <person name="Araus A.J."/>
            <person name="Petzold A."/>
            <person name="Susuki M."/>
            <person name="Suzuki K.-i.T."/>
            <person name="Hayashi T."/>
            <person name="Toyoda A."/>
            <person name="Oliveira C."/>
            <person name="Osipova E."/>
            <person name="Leigh N.D."/>
            <person name="Simon A."/>
            <person name="Yun M.H."/>
        </authorList>
    </citation>
    <scope>NUCLEOTIDE SEQUENCE</scope>
    <source>
        <strain evidence="2">20211129_DDA</strain>
        <tissue evidence="2">Liver</tissue>
    </source>
</reference>
<evidence type="ECO:0000256" key="1">
    <source>
        <dbReference type="SAM" id="MobiDB-lite"/>
    </source>
</evidence>